<reference evidence="2" key="1">
    <citation type="journal article" date="2019" name="Int. J. Syst. Evol. Microbiol.">
        <title>The Global Catalogue of Microorganisms (GCM) 10K type strain sequencing project: providing services to taxonomists for standard genome sequencing and annotation.</title>
        <authorList>
            <consortium name="The Broad Institute Genomics Platform"/>
            <consortium name="The Broad Institute Genome Sequencing Center for Infectious Disease"/>
            <person name="Wu L."/>
            <person name="Ma J."/>
        </authorList>
    </citation>
    <scope>NUCLEOTIDE SEQUENCE [LARGE SCALE GENOMIC DNA]</scope>
    <source>
        <strain evidence="2">CGMCC 4.7682</strain>
    </source>
</reference>
<protein>
    <submittedName>
        <fullName evidence="1">DUF6307 family protein</fullName>
    </submittedName>
</protein>
<keyword evidence="2" id="KW-1185">Reference proteome</keyword>
<evidence type="ECO:0000313" key="1">
    <source>
        <dbReference type="EMBL" id="MFC3509992.1"/>
    </source>
</evidence>
<accession>A0ABV7QB71</accession>
<sequence length="53" mass="6068">MTSELSFVSRYEQRLALVRDVLEQDTGLTGPACQTLAVRLLHLLDEAPERLRR</sequence>
<dbReference type="Pfam" id="PF19826">
    <property type="entry name" value="DUF6307"/>
    <property type="match status" value="1"/>
</dbReference>
<comment type="caution">
    <text evidence="1">The sequence shown here is derived from an EMBL/GenBank/DDBJ whole genome shotgun (WGS) entry which is preliminary data.</text>
</comment>
<dbReference type="EMBL" id="JBHRWI010000007">
    <property type="protein sequence ID" value="MFC3509992.1"/>
    <property type="molecule type" value="Genomic_DNA"/>
</dbReference>
<dbReference type="RefSeq" id="WP_377870616.1">
    <property type="nucleotide sequence ID" value="NZ_JBHMAY010000022.1"/>
</dbReference>
<gene>
    <name evidence="1" type="ORF">ACFORO_07435</name>
</gene>
<evidence type="ECO:0000313" key="2">
    <source>
        <dbReference type="Proteomes" id="UP001595764"/>
    </source>
</evidence>
<proteinExistence type="predicted"/>
<organism evidence="1 2">
    <name type="scientific">Amycolatopsis halotolerans</name>
    <dbReference type="NCBI Taxonomy" id="330083"/>
    <lineage>
        <taxon>Bacteria</taxon>
        <taxon>Bacillati</taxon>
        <taxon>Actinomycetota</taxon>
        <taxon>Actinomycetes</taxon>
        <taxon>Pseudonocardiales</taxon>
        <taxon>Pseudonocardiaceae</taxon>
        <taxon>Amycolatopsis</taxon>
    </lineage>
</organism>
<dbReference type="Proteomes" id="UP001595764">
    <property type="component" value="Unassembled WGS sequence"/>
</dbReference>
<name>A0ABV7QB71_9PSEU</name>
<dbReference type="InterPro" id="IPR046274">
    <property type="entry name" value="DUF6307"/>
</dbReference>